<organism evidence="1 2">
    <name type="scientific">Aureococcus anophagefferens</name>
    <name type="common">Harmful bloom alga</name>
    <dbReference type="NCBI Taxonomy" id="44056"/>
    <lineage>
        <taxon>Eukaryota</taxon>
        <taxon>Sar</taxon>
        <taxon>Stramenopiles</taxon>
        <taxon>Ochrophyta</taxon>
        <taxon>Pelagophyceae</taxon>
        <taxon>Pelagomonadales</taxon>
        <taxon>Pelagomonadaceae</taxon>
        <taxon>Aureococcus</taxon>
    </lineage>
</organism>
<comment type="caution">
    <text evidence="1">The sequence shown here is derived from an EMBL/GenBank/DDBJ whole genome shotgun (WGS) entry which is preliminary data.</text>
</comment>
<proteinExistence type="predicted"/>
<evidence type="ECO:0000313" key="1">
    <source>
        <dbReference type="EMBL" id="KAK7239637.1"/>
    </source>
</evidence>
<gene>
    <name evidence="1" type="ORF">SO694_00028320</name>
</gene>
<accession>A0ABR1FVS6</accession>
<sequence length="123" mass="13143">MGDGTRAGVRVTYDPTVASYGRLSASRRGRLTPRLDELGLFGDRRVVTEVVALPFSGAKAYGFVEDAAQDFAKKNKAEYAAPRRVGPQRRFAATYKGGKATFLLDGADPWPAGSFSSLDGGLP</sequence>
<dbReference type="Proteomes" id="UP001363151">
    <property type="component" value="Unassembled WGS sequence"/>
</dbReference>
<dbReference type="EMBL" id="JBBJCI010000223">
    <property type="protein sequence ID" value="KAK7239637.1"/>
    <property type="molecule type" value="Genomic_DNA"/>
</dbReference>
<evidence type="ECO:0000313" key="2">
    <source>
        <dbReference type="Proteomes" id="UP001363151"/>
    </source>
</evidence>
<name>A0ABR1FVS6_AURAN</name>
<protein>
    <submittedName>
        <fullName evidence="1">Peptide-methionine (S)-S-oxide reductase</fullName>
    </submittedName>
</protein>
<reference evidence="1 2" key="1">
    <citation type="submission" date="2024-03" db="EMBL/GenBank/DDBJ databases">
        <title>Aureococcus anophagefferens CCMP1851 and Kratosvirus quantuckense: Draft genome of a second virus-susceptible host strain in the model system.</title>
        <authorList>
            <person name="Chase E."/>
            <person name="Truchon A.R."/>
            <person name="Schepens W."/>
            <person name="Wilhelm S.W."/>
        </authorList>
    </citation>
    <scope>NUCLEOTIDE SEQUENCE [LARGE SCALE GENOMIC DNA]</scope>
    <source>
        <strain evidence="1 2">CCMP1851</strain>
    </source>
</reference>
<keyword evidence="2" id="KW-1185">Reference proteome</keyword>